<dbReference type="eggNOG" id="ENOG502QUFM">
    <property type="taxonomic scope" value="Eukaryota"/>
</dbReference>
<dbReference type="InterPro" id="IPR018391">
    <property type="entry name" value="PQQ_b-propeller_rpt"/>
</dbReference>
<dbReference type="KEGG" id="nnu:104586761"/>
<dbReference type="Pfam" id="PF13360">
    <property type="entry name" value="PQQ_2"/>
    <property type="match status" value="2"/>
</dbReference>
<name>A0A1U7Z6A7_NELNU</name>
<accession>A0A1U7Z6A7</accession>
<evidence type="ECO:0000256" key="1">
    <source>
        <dbReference type="ARBA" id="ARBA00001931"/>
    </source>
</evidence>
<sequence>MAPREKLSNYAAVLVLCALCLLTVMANASSNWLNHGGDLYNRRYAKGENKISAKTVSRLRLKWKFFAGKDITATPAIFHGIVYFPSWNGNVYAVKGADGSLVWKKNLGELTGLNATGIGLSQDINVTVSRSTPTVAGKLLIIGIYGPAVVIAVKRASGELVWSTQLDSHNASQITMSGTVYNKAFYVGTSSAEEASGVEECCTFRGSMAKLDINTGTILWQTFVLPDNQGKLGGYAGAAIWGSSPSIDVSRNLIYVGTGNLYSAPAHVTECQEKQNNQTFPAHPDQCIEPDNHENSILAFDMDTGHIRWYRQLGGYDIWFLACNNLSTPNCPPGPNPDADFGEAPMMLTVFVNGTKRDIVVAVQKSGSAWALDRDNGNIIWSTVAGPGGISGGGTWGAATDGRRVYTNIANSGRLNFTLAPSKRTTTAGAWVAMNANSGKVQWSTANPSNATSNGPVTVANGVLFAGSTDTRGPLYAIDVKTGKILWSYDTGATIYGGVSVSNGCIYLGNGYGVNVGKFLGFNSGTSLFAFCIK</sequence>
<dbReference type="Proteomes" id="UP000189703">
    <property type="component" value="Unplaced"/>
</dbReference>
<dbReference type="Gene3D" id="2.140.10.10">
    <property type="entry name" value="Quinoprotein alcohol dehydrogenase-like superfamily"/>
    <property type="match status" value="1"/>
</dbReference>
<comment type="similarity">
    <text evidence="2">Belongs to the bacterial PQQ dehydrogenase family.</text>
</comment>
<dbReference type="InParanoid" id="A0A1U7Z6A7"/>
<gene>
    <name evidence="7" type="primary">LOC104586761</name>
</gene>
<evidence type="ECO:0000259" key="5">
    <source>
        <dbReference type="Pfam" id="PF13360"/>
    </source>
</evidence>
<organism evidence="6 7">
    <name type="scientific">Nelumbo nucifera</name>
    <name type="common">Sacred lotus</name>
    <dbReference type="NCBI Taxonomy" id="4432"/>
    <lineage>
        <taxon>Eukaryota</taxon>
        <taxon>Viridiplantae</taxon>
        <taxon>Streptophyta</taxon>
        <taxon>Embryophyta</taxon>
        <taxon>Tracheophyta</taxon>
        <taxon>Spermatophyta</taxon>
        <taxon>Magnoliopsida</taxon>
        <taxon>Proteales</taxon>
        <taxon>Nelumbonaceae</taxon>
        <taxon>Nelumbo</taxon>
    </lineage>
</organism>
<comment type="cofactor">
    <cofactor evidence="1">
        <name>pyrroloquinoline quinone</name>
        <dbReference type="ChEBI" id="CHEBI:58442"/>
    </cofactor>
</comment>
<protein>
    <submittedName>
        <fullName evidence="7">Uncharacterized protein LOC104586761</fullName>
    </submittedName>
</protein>
<feature type="chain" id="PRO_5010587976" evidence="4">
    <location>
        <begin position="29"/>
        <end position="534"/>
    </location>
</feature>
<dbReference type="GeneID" id="104586761"/>
<feature type="domain" description="Pyrrolo-quinoline quinone repeat" evidence="5">
    <location>
        <begin position="63"/>
        <end position="309"/>
    </location>
</feature>
<evidence type="ECO:0000313" key="6">
    <source>
        <dbReference type="Proteomes" id="UP000189703"/>
    </source>
</evidence>
<feature type="signal peptide" evidence="4">
    <location>
        <begin position="1"/>
        <end position="28"/>
    </location>
</feature>
<dbReference type="PANTHER" id="PTHR32303">
    <property type="entry name" value="QUINOPROTEIN ALCOHOL DEHYDROGENASE (CYTOCHROME C)"/>
    <property type="match status" value="1"/>
</dbReference>
<proteinExistence type="inferred from homology"/>
<evidence type="ECO:0000313" key="7">
    <source>
        <dbReference type="RefSeq" id="XP_010242400.1"/>
    </source>
</evidence>
<keyword evidence="4" id="KW-0732">Signal</keyword>
<dbReference type="InterPro" id="IPR002372">
    <property type="entry name" value="PQQ_rpt_dom"/>
</dbReference>
<keyword evidence="6" id="KW-1185">Reference proteome</keyword>
<dbReference type="GO" id="GO:0016491">
    <property type="term" value="F:oxidoreductase activity"/>
    <property type="evidence" value="ECO:0007669"/>
    <property type="project" value="UniProtKB-KW"/>
</dbReference>
<dbReference type="RefSeq" id="XP_010242400.1">
    <property type="nucleotide sequence ID" value="XM_010244098.1"/>
</dbReference>
<evidence type="ECO:0000256" key="2">
    <source>
        <dbReference type="ARBA" id="ARBA00008156"/>
    </source>
</evidence>
<dbReference type="OrthoDB" id="416253at2759"/>
<dbReference type="PANTHER" id="PTHR32303:SF10">
    <property type="entry name" value="OUTER MEMBRANE PROTEIN ASSEMBLY FACTOR BAMB"/>
    <property type="match status" value="1"/>
</dbReference>
<evidence type="ECO:0000256" key="4">
    <source>
        <dbReference type="SAM" id="SignalP"/>
    </source>
</evidence>
<feature type="domain" description="Pyrrolo-quinoline quinone repeat" evidence="5">
    <location>
        <begin position="432"/>
        <end position="508"/>
    </location>
</feature>
<reference evidence="7" key="1">
    <citation type="submission" date="2025-08" db="UniProtKB">
        <authorList>
            <consortium name="RefSeq"/>
        </authorList>
    </citation>
    <scope>IDENTIFICATION</scope>
</reference>
<dbReference type="OMA" id="PWNSHLR"/>
<dbReference type="STRING" id="4432.A0A1U7Z6A7"/>
<dbReference type="AlphaFoldDB" id="A0A1U7Z6A7"/>
<dbReference type="SUPFAM" id="SSF50998">
    <property type="entry name" value="Quinoprotein alcohol dehydrogenase-like"/>
    <property type="match status" value="1"/>
</dbReference>
<dbReference type="SMART" id="SM00564">
    <property type="entry name" value="PQQ"/>
    <property type="match status" value="5"/>
</dbReference>
<keyword evidence="3" id="KW-0560">Oxidoreductase</keyword>
<evidence type="ECO:0000256" key="3">
    <source>
        <dbReference type="ARBA" id="ARBA00023002"/>
    </source>
</evidence>
<dbReference type="InterPro" id="IPR011047">
    <property type="entry name" value="Quinoprotein_ADH-like_sf"/>
</dbReference>